<organism evidence="2 3">
    <name type="scientific">Corynebacterium lowii</name>
    <dbReference type="NCBI Taxonomy" id="1544413"/>
    <lineage>
        <taxon>Bacteria</taxon>
        <taxon>Bacillati</taxon>
        <taxon>Actinomycetota</taxon>
        <taxon>Actinomycetes</taxon>
        <taxon>Mycobacteriales</taxon>
        <taxon>Corynebacteriaceae</taxon>
        <taxon>Corynebacterium</taxon>
    </lineage>
</organism>
<proteinExistence type="predicted"/>
<evidence type="ECO:0000256" key="1">
    <source>
        <dbReference type="SAM" id="Phobius"/>
    </source>
</evidence>
<sequence length="322" mass="35328">MLPTSRVVSVLLMGLGAALLIAGLLAPRLISTDGRLPLDMGELTWTLRDDEARSMVLADPQRPVVNTPVTKQRHVTLEEPSSEESVTVRVGTTELRESQQQEADRLISAQVWSYAMDRSTGQALGPATLSQQLASPTAEIEGVGAWWKFPAQVEQRAYEVFDETLRAGAPAEFQEAQERDGREVYHFRQVIEPTNMAQRYQGIFHTTEFEGAEGEAARGFLFHSATRDYYVDRESGLVVDLHEKIDDYYGTADGAKREQVLAFDASLASEQSEALLDAAHKATSRGSVGAWSWAGILIGTVLLVVGLLGALRPSSGRNLARR</sequence>
<reference evidence="2 3" key="1">
    <citation type="submission" date="2015-10" db="EMBL/GenBank/DDBJ databases">
        <title>Corynebacteirum lowii and Corynebacterium oculi species nova, derived from human clinical disease and and emended description of Corynebacterium mastiditis.</title>
        <authorList>
            <person name="Bernard K."/>
            <person name="Pacheco A.L."/>
            <person name="Mcdougall C."/>
            <person name="Burtx T."/>
            <person name="Weibe D."/>
            <person name="Tyler S."/>
            <person name="Olson A.B."/>
            <person name="Cnockaert M."/>
            <person name="Eguchi H."/>
            <person name="Kuwahara T."/>
            <person name="Nakayama-Imaohji H."/>
            <person name="Boudewijins M."/>
            <person name="Van Hoecke F."/>
            <person name="Bernier A.-M."/>
            <person name="Vandamme P."/>
        </authorList>
    </citation>
    <scope>NUCLEOTIDE SEQUENCE [LARGE SCALE GENOMIC DNA]</scope>
    <source>
        <strain evidence="2 3">NML 130206</strain>
    </source>
</reference>
<keyword evidence="1" id="KW-0812">Transmembrane</keyword>
<dbReference type="PATRIC" id="fig|1544413.3.peg.422"/>
<dbReference type="InterPro" id="IPR021424">
    <property type="entry name" value="PorA"/>
</dbReference>
<evidence type="ECO:0008006" key="4">
    <source>
        <dbReference type="Google" id="ProtNLM"/>
    </source>
</evidence>
<keyword evidence="1" id="KW-1133">Transmembrane helix</keyword>
<feature type="transmembrane region" description="Helical" evidence="1">
    <location>
        <begin position="290"/>
        <end position="311"/>
    </location>
</feature>
<name>A0A0Q1AK93_9CORY</name>
<dbReference type="Proteomes" id="UP000050488">
    <property type="component" value="Unassembled WGS sequence"/>
</dbReference>
<dbReference type="EMBL" id="LKEV01000001">
    <property type="protein sequence ID" value="KQB87361.1"/>
    <property type="molecule type" value="Genomic_DNA"/>
</dbReference>
<evidence type="ECO:0000313" key="2">
    <source>
        <dbReference type="EMBL" id="KQB87361.1"/>
    </source>
</evidence>
<gene>
    <name evidence="2" type="ORF">Clow_00420</name>
</gene>
<comment type="caution">
    <text evidence="2">The sequence shown here is derived from an EMBL/GenBank/DDBJ whole genome shotgun (WGS) entry which is preliminary data.</text>
</comment>
<protein>
    <recommendedName>
        <fullName evidence="4">DUF3068 domain-containing protein</fullName>
    </recommendedName>
</protein>
<dbReference type="OrthoDB" id="153031at2"/>
<dbReference type="STRING" id="1544413.Clow_00420"/>
<dbReference type="AlphaFoldDB" id="A0A0Q1AK93"/>
<keyword evidence="1" id="KW-0472">Membrane</keyword>
<keyword evidence="3" id="KW-1185">Reference proteome</keyword>
<accession>A0A0Q1AK93</accession>
<dbReference type="Pfam" id="PF11271">
    <property type="entry name" value="PorA"/>
    <property type="match status" value="1"/>
</dbReference>
<dbReference type="RefSeq" id="WP_055175523.1">
    <property type="nucleotide sequence ID" value="NZ_JAUSQY010000001.1"/>
</dbReference>
<evidence type="ECO:0000313" key="3">
    <source>
        <dbReference type="Proteomes" id="UP000050488"/>
    </source>
</evidence>